<dbReference type="EMBL" id="FSQT01000002">
    <property type="protein sequence ID" value="SIN44372.1"/>
    <property type="molecule type" value="Genomic_DNA"/>
</dbReference>
<name>A0A1N6BDS0_9ACTN</name>
<proteinExistence type="predicted"/>
<reference evidence="2" key="1">
    <citation type="submission" date="2016-12" db="EMBL/GenBank/DDBJ databases">
        <authorList>
            <person name="Varghese N."/>
            <person name="Submissions S."/>
        </authorList>
    </citation>
    <scope>NUCLEOTIDE SEQUENCE [LARGE SCALE GENOMIC DNA]</scope>
    <source>
        <strain evidence="2">DSM 45599</strain>
    </source>
</reference>
<organism evidence="1 2">
    <name type="scientific">Micromonospora cremea</name>
    <dbReference type="NCBI Taxonomy" id="709881"/>
    <lineage>
        <taxon>Bacteria</taxon>
        <taxon>Bacillati</taxon>
        <taxon>Actinomycetota</taxon>
        <taxon>Actinomycetes</taxon>
        <taxon>Micromonosporales</taxon>
        <taxon>Micromonosporaceae</taxon>
        <taxon>Micromonospora</taxon>
    </lineage>
</organism>
<evidence type="ECO:0000313" key="1">
    <source>
        <dbReference type="EMBL" id="SIN44372.1"/>
    </source>
</evidence>
<dbReference type="Proteomes" id="UP000185124">
    <property type="component" value="Unassembled WGS sequence"/>
</dbReference>
<evidence type="ECO:0000313" key="2">
    <source>
        <dbReference type="Proteomes" id="UP000185124"/>
    </source>
</evidence>
<keyword evidence="2" id="KW-1185">Reference proteome</keyword>
<dbReference type="STRING" id="709881.SAMN04489832_7236"/>
<gene>
    <name evidence="1" type="ORF">SAMN04489832_7236</name>
</gene>
<protein>
    <submittedName>
        <fullName evidence="1">Uncharacterized protein</fullName>
    </submittedName>
</protein>
<dbReference type="AlphaFoldDB" id="A0A1N6BDS0"/>
<sequence>MTDDDCRFCTDCNMPAGNHDVLGLVYRPCPECLPICGGCDGDGLFPSDFTCLACFRNRMAAVGLIPVLCAHCLGVIDLYPTPHRRPEVTGHDQH</sequence>
<dbReference type="OrthoDB" id="3398135at2"/>
<accession>A0A1N6BDS0</accession>
<dbReference type="RefSeq" id="WP_074318676.1">
    <property type="nucleotide sequence ID" value="NZ_FSQT01000002.1"/>
</dbReference>